<protein>
    <submittedName>
        <fullName evidence="1">Histone H3 (Lys9) methyltransferase SUV39H1/Clr4</fullName>
    </submittedName>
</protein>
<keyword evidence="2" id="KW-1185">Reference proteome</keyword>
<dbReference type="GO" id="GO:0032259">
    <property type="term" value="P:methylation"/>
    <property type="evidence" value="ECO:0007669"/>
    <property type="project" value="UniProtKB-KW"/>
</dbReference>
<dbReference type="AlphaFoldDB" id="A0ABD1QH62"/>
<keyword evidence="1" id="KW-0489">Methyltransferase</keyword>
<dbReference type="GO" id="GO:0008168">
    <property type="term" value="F:methyltransferase activity"/>
    <property type="evidence" value="ECO:0007669"/>
    <property type="project" value="UniProtKB-KW"/>
</dbReference>
<evidence type="ECO:0000313" key="1">
    <source>
        <dbReference type="EMBL" id="KAL2475441.1"/>
    </source>
</evidence>
<name>A0ABD1QH62_9LAMI</name>
<accession>A0ABD1QH62</accession>
<keyword evidence="1" id="KW-0808">Transferase</keyword>
<proteinExistence type="predicted"/>
<evidence type="ECO:0000313" key="2">
    <source>
        <dbReference type="Proteomes" id="UP001604336"/>
    </source>
</evidence>
<dbReference type="EMBL" id="JBFOLK010000011">
    <property type="protein sequence ID" value="KAL2475441.1"/>
    <property type="molecule type" value="Genomic_DNA"/>
</dbReference>
<gene>
    <name evidence="1" type="ORF">Adt_36177</name>
</gene>
<dbReference type="Proteomes" id="UP001604336">
    <property type="component" value="Unassembled WGS sequence"/>
</dbReference>
<sequence>MKPLGVELLSDLENNSVKEINKTEGSEDVTLANNTVLEETKHVSRICTSVDGVDSTVGSKLSSPSQLPIMNGNIKQETSLRLKDKYCQRRVSAIRDFPPLCGRNFPRPIEEEQQRVTCGNDGLDGFEKVDMKMEAIKKKSVLDGVEKFDVETESTKTLKDGSGDRVPWGELLTGNAKPVVFQETLRSTVEGELMKETMGGGVGKLGAGLRDDDIEKTELRGPMPGSRTIPRSVLDNCDEDAGGSGHEVHTEVEVVQAPMAAPVLDNCDEDTGGYVGKEIVVYSPDMSDKRISSQNVFSSGHEVHMEIEVVQALRAAPVHDNCDEDTGGGGSVRKEIVVYSPDMSDKRISSQNVFSSGHHEVHMEIEFVQALMAAPYCPWRKKEVTFTNSDGRERVGKVRKQNLPWRQKYKDVARRSRIKADCSGRPSRKKMVHVFSDADGSQGALAVVRDEKDFGANDEDLPQNSPASHKLHDFVLSLPAYGHNVPVIVMIATK</sequence>
<reference evidence="2" key="1">
    <citation type="submission" date="2024-07" db="EMBL/GenBank/DDBJ databases">
        <title>Two chromosome-level genome assemblies of Korean endemic species Abeliophyllum distichum and Forsythia ovata (Oleaceae).</title>
        <authorList>
            <person name="Jang H."/>
        </authorList>
    </citation>
    <scope>NUCLEOTIDE SEQUENCE [LARGE SCALE GENOMIC DNA]</scope>
</reference>
<comment type="caution">
    <text evidence="1">The sequence shown here is derived from an EMBL/GenBank/DDBJ whole genome shotgun (WGS) entry which is preliminary data.</text>
</comment>
<organism evidence="1 2">
    <name type="scientific">Abeliophyllum distichum</name>
    <dbReference type="NCBI Taxonomy" id="126358"/>
    <lineage>
        <taxon>Eukaryota</taxon>
        <taxon>Viridiplantae</taxon>
        <taxon>Streptophyta</taxon>
        <taxon>Embryophyta</taxon>
        <taxon>Tracheophyta</taxon>
        <taxon>Spermatophyta</taxon>
        <taxon>Magnoliopsida</taxon>
        <taxon>eudicotyledons</taxon>
        <taxon>Gunneridae</taxon>
        <taxon>Pentapetalae</taxon>
        <taxon>asterids</taxon>
        <taxon>lamiids</taxon>
        <taxon>Lamiales</taxon>
        <taxon>Oleaceae</taxon>
        <taxon>Forsythieae</taxon>
        <taxon>Abeliophyllum</taxon>
    </lineage>
</organism>